<name>A0A0A9WB44_LYGHE</name>
<accession>A0A0A9WB44</accession>
<keyword evidence="6" id="KW-0804">Transcription</keyword>
<keyword evidence="3 9" id="KW-0240">DNA-directed RNA polymerase</keyword>
<reference evidence="9" key="2">
    <citation type="submission" date="2014-07" db="EMBL/GenBank/DDBJ databases">
        <authorList>
            <person name="Hull J."/>
        </authorList>
    </citation>
    <scope>NUCLEOTIDE SEQUENCE</scope>
</reference>
<sequence>MLSSLDVSPLHLPDDETVVMPVLMNLATQMQREFVPGRMCVPFPYNQLLMMTVSGAKGSNTNTIQMALGLGQQLFDGRRVKRMNSGKTLPCFFVADKRARAMGYARGRFASGIHPAEYTIHAMAGRDGLIDTAVKTSRSGHLQRCLIKGLESLVMH</sequence>
<gene>
    <name evidence="9" type="primary">TRP11_1</name>
    <name evidence="9" type="ORF">CM83_24742</name>
    <name evidence="10" type="ORF">g.96482</name>
</gene>
<dbReference type="GO" id="GO:0003677">
    <property type="term" value="F:DNA binding"/>
    <property type="evidence" value="ECO:0007669"/>
    <property type="project" value="InterPro"/>
</dbReference>
<evidence type="ECO:0000256" key="2">
    <source>
        <dbReference type="ARBA" id="ARBA00012418"/>
    </source>
</evidence>
<dbReference type="Gene3D" id="1.10.132.30">
    <property type="match status" value="1"/>
</dbReference>
<evidence type="ECO:0000256" key="3">
    <source>
        <dbReference type="ARBA" id="ARBA00022478"/>
    </source>
</evidence>
<dbReference type="EMBL" id="GDHC01000455">
    <property type="protein sequence ID" value="JAQ18174.1"/>
    <property type="molecule type" value="Transcribed_RNA"/>
</dbReference>
<keyword evidence="4" id="KW-0808">Transferase</keyword>
<evidence type="ECO:0000256" key="1">
    <source>
        <dbReference type="ARBA" id="ARBA00006460"/>
    </source>
</evidence>
<dbReference type="GO" id="GO:0003899">
    <property type="term" value="F:DNA-directed RNA polymerase activity"/>
    <property type="evidence" value="ECO:0007669"/>
    <property type="project" value="UniProtKB-EC"/>
</dbReference>
<dbReference type="InterPro" id="IPR045867">
    <property type="entry name" value="DNA-dir_RpoC_beta_prime"/>
</dbReference>
<protein>
    <recommendedName>
        <fullName evidence="2">DNA-directed RNA polymerase</fullName>
        <ecNumber evidence="2">2.7.7.6</ecNumber>
    </recommendedName>
</protein>
<keyword evidence="5" id="KW-0548">Nucleotidyltransferase</keyword>
<reference evidence="9" key="1">
    <citation type="journal article" date="2014" name="PLoS ONE">
        <title>Transcriptome-Based Identification of ABC Transporters in the Western Tarnished Plant Bug Lygus hesperus.</title>
        <authorList>
            <person name="Hull J.J."/>
            <person name="Chaney K."/>
            <person name="Geib S.M."/>
            <person name="Fabrick J.A."/>
            <person name="Brent C.S."/>
            <person name="Walsh D."/>
            <person name="Lavine L.C."/>
        </authorList>
    </citation>
    <scope>NUCLEOTIDE SEQUENCE</scope>
</reference>
<feature type="domain" description="RNA polymerase Rpb1" evidence="8">
    <location>
        <begin position="43"/>
        <end position="104"/>
    </location>
</feature>
<evidence type="ECO:0000256" key="6">
    <source>
        <dbReference type="ARBA" id="ARBA00023163"/>
    </source>
</evidence>
<dbReference type="PANTHER" id="PTHR19376:SF11">
    <property type="entry name" value="DNA-DIRECTED RNA POLYMERASE I SUBUNIT RPA1"/>
    <property type="match status" value="1"/>
</dbReference>
<dbReference type="Pfam" id="PF04998">
    <property type="entry name" value="RNA_pol_Rpb1_5"/>
    <property type="match status" value="1"/>
</dbReference>
<dbReference type="InterPro" id="IPR007081">
    <property type="entry name" value="RNA_pol_Rpb1_5"/>
</dbReference>
<dbReference type="Gene3D" id="6.10.250.2940">
    <property type="match status" value="1"/>
</dbReference>
<evidence type="ECO:0000256" key="5">
    <source>
        <dbReference type="ARBA" id="ARBA00022695"/>
    </source>
</evidence>
<comment type="similarity">
    <text evidence="1">Belongs to the RNA polymerase beta' chain family.</text>
</comment>
<dbReference type="GO" id="GO:0006351">
    <property type="term" value="P:DNA-templated transcription"/>
    <property type="evidence" value="ECO:0007669"/>
    <property type="project" value="InterPro"/>
</dbReference>
<evidence type="ECO:0000256" key="4">
    <source>
        <dbReference type="ARBA" id="ARBA00022679"/>
    </source>
</evidence>
<dbReference type="GO" id="GO:0005736">
    <property type="term" value="C:RNA polymerase I complex"/>
    <property type="evidence" value="ECO:0007669"/>
    <property type="project" value="TreeGrafter"/>
</dbReference>
<dbReference type="EC" id="2.7.7.6" evidence="2"/>
<dbReference type="InterPro" id="IPR038120">
    <property type="entry name" value="Rpb1_funnel_sf"/>
</dbReference>
<reference evidence="10" key="3">
    <citation type="journal article" date="2016" name="Gigascience">
        <title>De novo construction of an expanded transcriptome assembly for the western tarnished plant bug, Lygus hesperus.</title>
        <authorList>
            <person name="Tassone E.E."/>
            <person name="Geib S.M."/>
            <person name="Hall B."/>
            <person name="Fabrick J.A."/>
            <person name="Brent C.S."/>
            <person name="Hull J.J."/>
        </authorList>
    </citation>
    <scope>NUCLEOTIDE SEQUENCE</scope>
</reference>
<dbReference type="Pfam" id="PF05000">
    <property type="entry name" value="RNA_pol_Rpb1_4"/>
    <property type="match status" value="1"/>
</dbReference>
<dbReference type="AlphaFoldDB" id="A0A0A9WB44"/>
<dbReference type="InterPro" id="IPR007083">
    <property type="entry name" value="RNA_pol_Rpb1_4"/>
</dbReference>
<feature type="domain" description="RNA polymerase Rpb1" evidence="7">
    <location>
        <begin position="112"/>
        <end position="155"/>
    </location>
</feature>
<organism evidence="9">
    <name type="scientific">Lygus hesperus</name>
    <name type="common">Western plant bug</name>
    <dbReference type="NCBI Taxonomy" id="30085"/>
    <lineage>
        <taxon>Eukaryota</taxon>
        <taxon>Metazoa</taxon>
        <taxon>Ecdysozoa</taxon>
        <taxon>Arthropoda</taxon>
        <taxon>Hexapoda</taxon>
        <taxon>Insecta</taxon>
        <taxon>Pterygota</taxon>
        <taxon>Neoptera</taxon>
        <taxon>Paraneoptera</taxon>
        <taxon>Hemiptera</taxon>
        <taxon>Heteroptera</taxon>
        <taxon>Panheteroptera</taxon>
        <taxon>Cimicomorpha</taxon>
        <taxon>Miridae</taxon>
        <taxon>Mirini</taxon>
        <taxon>Lygus</taxon>
    </lineage>
</organism>
<dbReference type="EMBL" id="GBHO01041534">
    <property type="protein sequence ID" value="JAG02070.1"/>
    <property type="molecule type" value="Transcribed_RNA"/>
</dbReference>
<evidence type="ECO:0000259" key="8">
    <source>
        <dbReference type="Pfam" id="PF05000"/>
    </source>
</evidence>
<dbReference type="SUPFAM" id="SSF64484">
    <property type="entry name" value="beta and beta-prime subunits of DNA dependent RNA-polymerase"/>
    <property type="match status" value="1"/>
</dbReference>
<proteinExistence type="inferred from homology"/>
<evidence type="ECO:0000313" key="10">
    <source>
        <dbReference type="EMBL" id="JAQ18174.1"/>
    </source>
</evidence>
<evidence type="ECO:0000313" key="9">
    <source>
        <dbReference type="EMBL" id="JAG02070.1"/>
    </source>
</evidence>
<evidence type="ECO:0000259" key="7">
    <source>
        <dbReference type="Pfam" id="PF04998"/>
    </source>
</evidence>
<dbReference type="PANTHER" id="PTHR19376">
    <property type="entry name" value="DNA-DIRECTED RNA POLYMERASE"/>
    <property type="match status" value="1"/>
</dbReference>